<evidence type="ECO:0000313" key="1">
    <source>
        <dbReference type="EMBL" id="REF00458.1"/>
    </source>
</evidence>
<proteinExistence type="predicted"/>
<evidence type="ECO:0000313" key="2">
    <source>
        <dbReference type="Proteomes" id="UP000256661"/>
    </source>
</evidence>
<keyword evidence="2" id="KW-1185">Reference proteome</keyword>
<dbReference type="AlphaFoldDB" id="A0A3D9SY16"/>
<protein>
    <submittedName>
        <fullName evidence="1">Uncharacterized protein</fullName>
    </submittedName>
</protein>
<sequence length="253" mass="28314">MTTPRPMPDDPADRALEVFLTTADAELLDHVHAHINPTRALNALFDLTQDTAPEPPRGHRPPPHAVAASVRHIRARIHTLHVGIALNRVIEGIDRADEGYLHLNPDLARDLDHAVDQALDVPFRDLGLDLVTGLVRAFDRARDLARDLARARDLDVEFGLEFGLGLDRARELVLDLDRLLYGDTVGTLDVSGADLSDLELTHENLRALADVVWDENTRWPRALRQRITSSSEEIAEGVYRVRSGNEHDRVHDH</sequence>
<dbReference type="Proteomes" id="UP000256661">
    <property type="component" value="Unassembled WGS sequence"/>
</dbReference>
<comment type="caution">
    <text evidence="1">The sequence shown here is derived from an EMBL/GenBank/DDBJ whole genome shotgun (WGS) entry which is preliminary data.</text>
</comment>
<dbReference type="OrthoDB" id="4350434at2"/>
<gene>
    <name evidence="1" type="ORF">DFJ69_5996</name>
</gene>
<dbReference type="RefSeq" id="WP_147312466.1">
    <property type="nucleotide sequence ID" value="NZ_QTTT01000001.1"/>
</dbReference>
<organism evidence="1 2">
    <name type="scientific">Thermomonospora umbrina</name>
    <dbReference type="NCBI Taxonomy" id="111806"/>
    <lineage>
        <taxon>Bacteria</taxon>
        <taxon>Bacillati</taxon>
        <taxon>Actinomycetota</taxon>
        <taxon>Actinomycetes</taxon>
        <taxon>Streptosporangiales</taxon>
        <taxon>Thermomonosporaceae</taxon>
        <taxon>Thermomonospora</taxon>
    </lineage>
</organism>
<dbReference type="EMBL" id="QTTT01000001">
    <property type="protein sequence ID" value="REF00458.1"/>
    <property type="molecule type" value="Genomic_DNA"/>
</dbReference>
<accession>A0A3D9SY16</accession>
<reference evidence="1 2" key="1">
    <citation type="submission" date="2018-08" db="EMBL/GenBank/DDBJ databases">
        <title>Sequencing the genomes of 1000 actinobacteria strains.</title>
        <authorList>
            <person name="Klenk H.-P."/>
        </authorList>
    </citation>
    <scope>NUCLEOTIDE SEQUENCE [LARGE SCALE GENOMIC DNA]</scope>
    <source>
        <strain evidence="1 2">DSM 43927</strain>
    </source>
</reference>
<name>A0A3D9SY16_9ACTN</name>